<evidence type="ECO:0000313" key="2">
    <source>
        <dbReference type="Proteomes" id="UP000199427"/>
    </source>
</evidence>
<proteinExistence type="predicted"/>
<organism evidence="1 2">
    <name type="scientific">Piscibacillus halophilus</name>
    <dbReference type="NCBI Taxonomy" id="571933"/>
    <lineage>
        <taxon>Bacteria</taxon>
        <taxon>Bacillati</taxon>
        <taxon>Bacillota</taxon>
        <taxon>Bacilli</taxon>
        <taxon>Bacillales</taxon>
        <taxon>Bacillaceae</taxon>
        <taxon>Piscibacillus</taxon>
    </lineage>
</organism>
<reference evidence="1 2" key="1">
    <citation type="submission" date="2016-10" db="EMBL/GenBank/DDBJ databases">
        <authorList>
            <person name="de Groot N.N."/>
        </authorList>
    </citation>
    <scope>NUCLEOTIDE SEQUENCE [LARGE SCALE GENOMIC DNA]</scope>
    <source>
        <strain evidence="1 2">DSM 21633</strain>
    </source>
</reference>
<accession>A0A1H9HFI8</accession>
<keyword evidence="2" id="KW-1185">Reference proteome</keyword>
<gene>
    <name evidence="1" type="ORF">SAMN05216362_1196</name>
</gene>
<dbReference type="OrthoDB" id="10013202at2"/>
<dbReference type="STRING" id="571933.SAMN05216362_1196"/>
<protein>
    <submittedName>
        <fullName evidence="1">Uncharacterized protein</fullName>
    </submittedName>
</protein>
<dbReference type="Proteomes" id="UP000199427">
    <property type="component" value="Unassembled WGS sequence"/>
</dbReference>
<sequence length="98" mass="11451">MTQDRNLLIKKLLHQTLSEQVEKMKENEDPDQSFIYLEGESMHLLLMYLLLGLEDKVNDQGVTPQSAQEIEEVEPLNEQLNRIHEKINKAIQEHTNPN</sequence>
<dbReference type="EMBL" id="FOES01000019">
    <property type="protein sequence ID" value="SEQ61057.1"/>
    <property type="molecule type" value="Genomic_DNA"/>
</dbReference>
<dbReference type="RefSeq" id="WP_091773782.1">
    <property type="nucleotide sequence ID" value="NZ_CAESCL010000010.1"/>
</dbReference>
<name>A0A1H9HFI8_9BACI</name>
<evidence type="ECO:0000313" key="1">
    <source>
        <dbReference type="EMBL" id="SEQ61057.1"/>
    </source>
</evidence>
<dbReference type="AlphaFoldDB" id="A0A1H9HFI8"/>